<proteinExistence type="predicted"/>
<accession>A0ABQ4MJZ7</accession>
<evidence type="ECO:0008006" key="3">
    <source>
        <dbReference type="Google" id="ProtNLM"/>
    </source>
</evidence>
<dbReference type="RefSeq" id="WP_213588370.1">
    <property type="nucleotide sequence ID" value="NZ_BOSM01000001.1"/>
</dbReference>
<keyword evidence="2" id="KW-1185">Reference proteome</keyword>
<evidence type="ECO:0000313" key="1">
    <source>
        <dbReference type="EMBL" id="GIP56244.1"/>
    </source>
</evidence>
<name>A0ABQ4MJZ7_9BACL</name>
<organism evidence="1 2">
    <name type="scientific">Paenibacillus woosongensis</name>
    <dbReference type="NCBI Taxonomy" id="307580"/>
    <lineage>
        <taxon>Bacteria</taxon>
        <taxon>Bacillati</taxon>
        <taxon>Bacillota</taxon>
        <taxon>Bacilli</taxon>
        <taxon>Bacillales</taxon>
        <taxon>Paenibacillaceae</taxon>
        <taxon>Paenibacillus</taxon>
    </lineage>
</organism>
<reference evidence="1 2" key="1">
    <citation type="submission" date="2021-03" db="EMBL/GenBank/DDBJ databases">
        <title>Antimicrobial resistance genes in bacteria isolated from Japanese honey, and their potential for conferring macrolide and lincosamide resistance in the American foulbrood pathogen Paenibacillus larvae.</title>
        <authorList>
            <person name="Okamoto M."/>
            <person name="Kumagai M."/>
            <person name="Kanamori H."/>
            <person name="Takamatsu D."/>
        </authorList>
    </citation>
    <scope>NUCLEOTIDE SEQUENCE [LARGE SCALE GENOMIC DNA]</scope>
    <source>
        <strain evidence="1 2">J15TS10</strain>
    </source>
</reference>
<comment type="caution">
    <text evidence="1">The sequence shown here is derived from an EMBL/GenBank/DDBJ whole genome shotgun (WGS) entry which is preliminary data.</text>
</comment>
<evidence type="ECO:0000313" key="2">
    <source>
        <dbReference type="Proteomes" id="UP000681290"/>
    </source>
</evidence>
<sequence length="74" mass="8179">MSKKIEVYSDGSNRSQSIIDLVKKLACPKCEIVVHNEAEKKGRSGPSVWMDGKEVDIDKLAGGINHNHSIPFKD</sequence>
<dbReference type="Proteomes" id="UP000681290">
    <property type="component" value="Unassembled WGS sequence"/>
</dbReference>
<protein>
    <recommendedName>
        <fullName evidence="3">Glutaredoxin</fullName>
    </recommendedName>
</protein>
<dbReference type="EMBL" id="BOSM01000001">
    <property type="protein sequence ID" value="GIP56244.1"/>
    <property type="molecule type" value="Genomic_DNA"/>
</dbReference>
<gene>
    <name evidence="1" type="ORF">J15TS10_00580</name>
</gene>